<dbReference type="Pfam" id="PF00005">
    <property type="entry name" value="ABC_tran"/>
    <property type="match status" value="1"/>
</dbReference>
<evidence type="ECO:0000259" key="3">
    <source>
        <dbReference type="PROSITE" id="PS50893"/>
    </source>
</evidence>
<dbReference type="InterPro" id="IPR017871">
    <property type="entry name" value="ABC_transporter-like_CS"/>
</dbReference>
<evidence type="ECO:0000313" key="5">
    <source>
        <dbReference type="Proteomes" id="UP000366872"/>
    </source>
</evidence>
<sequence length="221" mass="24564">MKTLSCEDITFSYARKAPPVFDGQSFSFNQGINLLKGYSGCGKTTLLKIFAGYLKPESGRVVTPSGHKPTAPEYQRKEMSFLFQQFNLLPLATVNRNLELAGELAGMGRAEVAEKTRYWIEKLGLAPVAHHKAKNLSGGQQQRAAIARTLIKDAQVLLLDEPTSGLDDLNTRLIVQALQEMIDRECICLVCTHDQRLENLPHEVVDFNRFLPVEGHLLALA</sequence>
<dbReference type="Proteomes" id="UP000366872">
    <property type="component" value="Unassembled WGS sequence"/>
</dbReference>
<dbReference type="PROSITE" id="PS00211">
    <property type="entry name" value="ABC_TRANSPORTER_1"/>
    <property type="match status" value="1"/>
</dbReference>
<dbReference type="SMART" id="SM00382">
    <property type="entry name" value="AAA"/>
    <property type="match status" value="1"/>
</dbReference>
<dbReference type="Gene3D" id="3.40.50.300">
    <property type="entry name" value="P-loop containing nucleotide triphosphate hydrolases"/>
    <property type="match status" value="1"/>
</dbReference>
<accession>A0A6C2U8C4</accession>
<dbReference type="GO" id="GO:0016887">
    <property type="term" value="F:ATP hydrolysis activity"/>
    <property type="evidence" value="ECO:0007669"/>
    <property type="project" value="InterPro"/>
</dbReference>
<proteinExistence type="predicted"/>
<reference evidence="4 5" key="1">
    <citation type="submission" date="2019-04" db="EMBL/GenBank/DDBJ databases">
        <authorList>
            <person name="Van Vliet M D."/>
        </authorList>
    </citation>
    <scope>NUCLEOTIDE SEQUENCE [LARGE SCALE GENOMIC DNA]</scope>
    <source>
        <strain evidence="4 5">F1</strain>
    </source>
</reference>
<dbReference type="InterPro" id="IPR027417">
    <property type="entry name" value="P-loop_NTPase"/>
</dbReference>
<dbReference type="EMBL" id="CAAHFG010000003">
    <property type="protein sequence ID" value="VGO16129.1"/>
    <property type="molecule type" value="Genomic_DNA"/>
</dbReference>
<name>A0A6C2U8C4_PONDE</name>
<dbReference type="GO" id="GO:0005524">
    <property type="term" value="F:ATP binding"/>
    <property type="evidence" value="ECO:0007669"/>
    <property type="project" value="UniProtKB-KW"/>
</dbReference>
<dbReference type="InterPro" id="IPR003593">
    <property type="entry name" value="AAA+_ATPase"/>
</dbReference>
<organism evidence="4 5">
    <name type="scientific">Pontiella desulfatans</name>
    <dbReference type="NCBI Taxonomy" id="2750659"/>
    <lineage>
        <taxon>Bacteria</taxon>
        <taxon>Pseudomonadati</taxon>
        <taxon>Kiritimatiellota</taxon>
        <taxon>Kiritimatiellia</taxon>
        <taxon>Kiritimatiellales</taxon>
        <taxon>Pontiellaceae</taxon>
        <taxon>Pontiella</taxon>
    </lineage>
</organism>
<dbReference type="PANTHER" id="PTHR24220">
    <property type="entry name" value="IMPORT ATP-BINDING PROTEIN"/>
    <property type="match status" value="1"/>
</dbReference>
<evidence type="ECO:0000256" key="2">
    <source>
        <dbReference type="ARBA" id="ARBA00022840"/>
    </source>
</evidence>
<keyword evidence="2 4" id="KW-0067">ATP-binding</keyword>
<dbReference type="GO" id="GO:0022857">
    <property type="term" value="F:transmembrane transporter activity"/>
    <property type="evidence" value="ECO:0007669"/>
    <property type="project" value="TreeGrafter"/>
</dbReference>
<dbReference type="RefSeq" id="WP_136081677.1">
    <property type="nucleotide sequence ID" value="NZ_CAAHFG010000003.1"/>
</dbReference>
<dbReference type="InterPro" id="IPR015854">
    <property type="entry name" value="ABC_transpr_LolD-like"/>
</dbReference>
<keyword evidence="1" id="KW-0547">Nucleotide-binding</keyword>
<evidence type="ECO:0000313" key="4">
    <source>
        <dbReference type="EMBL" id="VGO16129.1"/>
    </source>
</evidence>
<dbReference type="InterPro" id="IPR003439">
    <property type="entry name" value="ABC_transporter-like_ATP-bd"/>
</dbReference>
<dbReference type="GO" id="GO:0005886">
    <property type="term" value="C:plasma membrane"/>
    <property type="evidence" value="ECO:0007669"/>
    <property type="project" value="TreeGrafter"/>
</dbReference>
<gene>
    <name evidence="4" type="primary">ytrE</name>
    <name evidence="4" type="ORF">PDESU_04719</name>
</gene>
<dbReference type="PROSITE" id="PS50893">
    <property type="entry name" value="ABC_TRANSPORTER_2"/>
    <property type="match status" value="1"/>
</dbReference>
<dbReference type="SUPFAM" id="SSF52540">
    <property type="entry name" value="P-loop containing nucleoside triphosphate hydrolases"/>
    <property type="match status" value="1"/>
</dbReference>
<evidence type="ECO:0000256" key="1">
    <source>
        <dbReference type="ARBA" id="ARBA00022741"/>
    </source>
</evidence>
<keyword evidence="5" id="KW-1185">Reference proteome</keyword>
<protein>
    <submittedName>
        <fullName evidence="4">ABC transporter ATP-binding protein YtrE</fullName>
    </submittedName>
</protein>
<dbReference type="AlphaFoldDB" id="A0A6C2U8C4"/>
<feature type="domain" description="ABC transporter" evidence="3">
    <location>
        <begin position="4"/>
        <end position="217"/>
    </location>
</feature>